<dbReference type="PANTHER" id="PTHR30097">
    <property type="entry name" value="CATION EFFLUX SYSTEM PROTEIN CUSB"/>
    <property type="match status" value="1"/>
</dbReference>
<evidence type="ECO:0000256" key="1">
    <source>
        <dbReference type="ARBA" id="ARBA00009477"/>
    </source>
</evidence>
<dbReference type="InterPro" id="IPR006143">
    <property type="entry name" value="RND_pump_MFP"/>
</dbReference>
<dbReference type="NCBIfam" id="TIGR01730">
    <property type="entry name" value="RND_mfp"/>
    <property type="match status" value="1"/>
</dbReference>
<dbReference type="Gene3D" id="2.40.30.170">
    <property type="match status" value="1"/>
</dbReference>
<feature type="non-terminal residue" evidence="8">
    <location>
        <position position="1"/>
    </location>
</feature>
<keyword evidence="4" id="KW-0406">Ion transport</keyword>
<dbReference type="Pfam" id="PF25967">
    <property type="entry name" value="RND-MFP_C"/>
    <property type="match status" value="1"/>
</dbReference>
<dbReference type="GO" id="GO:0046914">
    <property type="term" value="F:transition metal ion binding"/>
    <property type="evidence" value="ECO:0007669"/>
    <property type="project" value="TreeGrafter"/>
</dbReference>
<keyword evidence="3" id="KW-0732">Signal</keyword>
<dbReference type="AlphaFoldDB" id="A0A3B1CJE2"/>
<sequence>SSKDIREGAERLAAAALERLELFDVPEHQLEALKRDRKIVKNLHIHSPFKGVVISIGVREGQYVTPKTELYTIADLTRIWAYVDIYEDEMSWVQKGDAAKMTVAGIPGRTFRGKVTYIYPYLDPKTRTNKIRLEFDNPDLTLKPEMFANVTLKTSRQVNAIVIPSEAIVRTGAKDQIFIVKGEGRFEPREVELGVATGGDVQVLKGVSAGERVVTSAQFLIDSESKLNEATAKMMEPSKEEPAPDPDMDMGGMKMDGMKMEQGK</sequence>
<feature type="domain" description="CusB-like beta-barrel" evidence="6">
    <location>
        <begin position="79"/>
        <end position="155"/>
    </location>
</feature>
<name>A0A3B1CJE2_9ZZZZ</name>
<dbReference type="GO" id="GO:0060003">
    <property type="term" value="P:copper ion export"/>
    <property type="evidence" value="ECO:0007669"/>
    <property type="project" value="TreeGrafter"/>
</dbReference>
<evidence type="ECO:0000313" key="8">
    <source>
        <dbReference type="EMBL" id="VAX24128.1"/>
    </source>
</evidence>
<evidence type="ECO:0000256" key="5">
    <source>
        <dbReference type="SAM" id="MobiDB-lite"/>
    </source>
</evidence>
<dbReference type="InterPro" id="IPR051909">
    <property type="entry name" value="MFP_Cation_Efflux"/>
</dbReference>
<dbReference type="GO" id="GO:0022857">
    <property type="term" value="F:transmembrane transporter activity"/>
    <property type="evidence" value="ECO:0007669"/>
    <property type="project" value="InterPro"/>
</dbReference>
<dbReference type="EMBL" id="UOGC01000160">
    <property type="protein sequence ID" value="VAX24128.1"/>
    <property type="molecule type" value="Genomic_DNA"/>
</dbReference>
<dbReference type="SUPFAM" id="SSF111369">
    <property type="entry name" value="HlyD-like secretion proteins"/>
    <property type="match status" value="1"/>
</dbReference>
<dbReference type="GO" id="GO:0030288">
    <property type="term" value="C:outer membrane-bounded periplasmic space"/>
    <property type="evidence" value="ECO:0007669"/>
    <property type="project" value="TreeGrafter"/>
</dbReference>
<reference evidence="8" key="1">
    <citation type="submission" date="2018-06" db="EMBL/GenBank/DDBJ databases">
        <authorList>
            <person name="Zhirakovskaya E."/>
        </authorList>
    </citation>
    <scope>NUCLEOTIDE SEQUENCE</scope>
</reference>
<evidence type="ECO:0000256" key="3">
    <source>
        <dbReference type="ARBA" id="ARBA00022729"/>
    </source>
</evidence>
<gene>
    <name evidence="8" type="ORF">MNBD_NITROSPINAE01-1211</name>
</gene>
<feature type="domain" description="Multidrug resistance protein MdtA-like C-terminal permuted SH3" evidence="7">
    <location>
        <begin position="159"/>
        <end position="216"/>
    </location>
</feature>
<keyword evidence="2" id="KW-0813">Transport</keyword>
<evidence type="ECO:0000259" key="6">
    <source>
        <dbReference type="Pfam" id="PF25954"/>
    </source>
</evidence>
<dbReference type="InterPro" id="IPR058792">
    <property type="entry name" value="Beta-barrel_RND_2"/>
</dbReference>
<protein>
    <submittedName>
        <fullName evidence="8">Probable Co/Zn/Cd efflux system membrane fusion protein</fullName>
    </submittedName>
</protein>
<dbReference type="PANTHER" id="PTHR30097:SF15">
    <property type="entry name" value="CATION EFFLUX SYSTEM PROTEIN CUSB"/>
    <property type="match status" value="1"/>
</dbReference>
<dbReference type="FunFam" id="2.40.420.20:FF:000003">
    <property type="entry name" value="Cation efflux system protein cusB"/>
    <property type="match status" value="1"/>
</dbReference>
<dbReference type="FunFam" id="2.40.30.170:FF:000010">
    <property type="entry name" value="Efflux RND transporter periplasmic adaptor subunit"/>
    <property type="match status" value="1"/>
</dbReference>
<evidence type="ECO:0000256" key="4">
    <source>
        <dbReference type="ARBA" id="ARBA00023065"/>
    </source>
</evidence>
<dbReference type="GO" id="GO:0016020">
    <property type="term" value="C:membrane"/>
    <property type="evidence" value="ECO:0007669"/>
    <property type="project" value="InterPro"/>
</dbReference>
<dbReference type="InterPro" id="IPR058627">
    <property type="entry name" value="MdtA-like_C"/>
</dbReference>
<dbReference type="Gene3D" id="2.40.420.20">
    <property type="match status" value="1"/>
</dbReference>
<comment type="similarity">
    <text evidence="1">Belongs to the membrane fusion protein (MFP) (TC 8.A.1) family.</text>
</comment>
<evidence type="ECO:0000259" key="7">
    <source>
        <dbReference type="Pfam" id="PF25967"/>
    </source>
</evidence>
<organism evidence="8">
    <name type="scientific">hydrothermal vent metagenome</name>
    <dbReference type="NCBI Taxonomy" id="652676"/>
    <lineage>
        <taxon>unclassified sequences</taxon>
        <taxon>metagenomes</taxon>
        <taxon>ecological metagenomes</taxon>
    </lineage>
</organism>
<dbReference type="GO" id="GO:0015679">
    <property type="term" value="P:plasma membrane copper ion transport"/>
    <property type="evidence" value="ECO:0007669"/>
    <property type="project" value="TreeGrafter"/>
</dbReference>
<dbReference type="Pfam" id="PF25954">
    <property type="entry name" value="Beta-barrel_RND_2"/>
    <property type="match status" value="1"/>
</dbReference>
<evidence type="ECO:0000256" key="2">
    <source>
        <dbReference type="ARBA" id="ARBA00022448"/>
    </source>
</evidence>
<feature type="region of interest" description="Disordered" evidence="5">
    <location>
        <begin position="232"/>
        <end position="264"/>
    </location>
</feature>
<proteinExistence type="inferred from homology"/>
<accession>A0A3B1CJE2</accession>